<gene>
    <name evidence="1" type="ORF">AB0K95_32135</name>
</gene>
<reference evidence="1 2" key="1">
    <citation type="submission" date="2024-06" db="EMBL/GenBank/DDBJ databases">
        <title>The Natural Products Discovery Center: Release of the First 8490 Sequenced Strains for Exploring Actinobacteria Biosynthetic Diversity.</title>
        <authorList>
            <person name="Kalkreuter E."/>
            <person name="Kautsar S.A."/>
            <person name="Yang D."/>
            <person name="Bader C.D."/>
            <person name="Teijaro C.N."/>
            <person name="Fluegel L."/>
            <person name="Davis C.M."/>
            <person name="Simpson J.R."/>
            <person name="Lauterbach L."/>
            <person name="Steele A.D."/>
            <person name="Gui C."/>
            <person name="Meng S."/>
            <person name="Li G."/>
            <person name="Viehrig K."/>
            <person name="Ye F."/>
            <person name="Su P."/>
            <person name="Kiefer A.F."/>
            <person name="Nichols A."/>
            <person name="Cepeda A.J."/>
            <person name="Yan W."/>
            <person name="Fan B."/>
            <person name="Jiang Y."/>
            <person name="Adhikari A."/>
            <person name="Zheng C.-J."/>
            <person name="Schuster L."/>
            <person name="Cowan T.M."/>
            <person name="Smanski M.J."/>
            <person name="Chevrette M.G."/>
            <person name="De Carvalho L.P.S."/>
            <person name="Shen B."/>
        </authorList>
    </citation>
    <scope>NUCLEOTIDE SEQUENCE [LARGE SCALE GENOMIC DNA]</scope>
    <source>
        <strain evidence="1 2">NPDC052768</strain>
    </source>
</reference>
<evidence type="ECO:0000313" key="2">
    <source>
        <dbReference type="Proteomes" id="UP001552527"/>
    </source>
</evidence>
<proteinExistence type="predicted"/>
<evidence type="ECO:0000313" key="1">
    <source>
        <dbReference type="EMBL" id="MEV5249871.1"/>
    </source>
</evidence>
<sequence length="138" mass="15449">MSTTADEDLVDVDPYDDGSFPQFRFKQAPRGLATRRQLRAMGLSPGGQEPVAQLVWRRGARMAWLYRIDLARPKRVPTLAQERALDRAMAARQTCPACRRRYHHVLPLRTLGSCLECYDGTPADPATYTLPPGHTLAA</sequence>
<keyword evidence="2" id="KW-1185">Reference proteome</keyword>
<name>A0ABV3JQ34_9ACTN</name>
<dbReference type="Proteomes" id="UP001552527">
    <property type="component" value="Unassembled WGS sequence"/>
</dbReference>
<protein>
    <submittedName>
        <fullName evidence="1">RRQRL motif-containing zinc-binding protein</fullName>
    </submittedName>
</protein>
<dbReference type="NCBIfam" id="NF041638">
    <property type="entry name" value="QRL_CxxC_CxxC"/>
    <property type="match status" value="1"/>
</dbReference>
<dbReference type="RefSeq" id="WP_364027430.1">
    <property type="nucleotide sequence ID" value="NZ_JBFATE010000023.1"/>
</dbReference>
<accession>A0ABV3JQ34</accession>
<organism evidence="1 2">
    <name type="scientific">Streptomyces werraensis</name>
    <dbReference type="NCBI Taxonomy" id="68284"/>
    <lineage>
        <taxon>Bacteria</taxon>
        <taxon>Bacillati</taxon>
        <taxon>Actinomycetota</taxon>
        <taxon>Actinomycetes</taxon>
        <taxon>Kitasatosporales</taxon>
        <taxon>Streptomycetaceae</taxon>
        <taxon>Streptomyces</taxon>
    </lineage>
</organism>
<dbReference type="EMBL" id="JBFATE010000023">
    <property type="protein sequence ID" value="MEV5249871.1"/>
    <property type="molecule type" value="Genomic_DNA"/>
</dbReference>
<comment type="caution">
    <text evidence="1">The sequence shown here is derived from an EMBL/GenBank/DDBJ whole genome shotgun (WGS) entry which is preliminary data.</text>
</comment>
<dbReference type="InterPro" id="IPR048142">
    <property type="entry name" value="QRL_CxxC_CxxC"/>
</dbReference>